<protein>
    <submittedName>
        <fullName evidence="2">Uncharacterized protein</fullName>
    </submittedName>
</protein>
<keyword evidence="3" id="KW-1185">Reference proteome</keyword>
<feature type="compositionally biased region" description="Polar residues" evidence="1">
    <location>
        <begin position="192"/>
        <end position="201"/>
    </location>
</feature>
<dbReference type="AlphaFoldDB" id="A0AAD6IZN1"/>
<evidence type="ECO:0000256" key="1">
    <source>
        <dbReference type="SAM" id="MobiDB-lite"/>
    </source>
</evidence>
<gene>
    <name evidence="2" type="ORF">Dda_2517</name>
</gene>
<feature type="region of interest" description="Disordered" evidence="1">
    <location>
        <begin position="1"/>
        <end position="21"/>
    </location>
</feature>
<organism evidence="2 3">
    <name type="scientific">Drechslerella dactyloides</name>
    <name type="common">Nematode-trapping fungus</name>
    <name type="synonym">Arthrobotrys dactyloides</name>
    <dbReference type="NCBI Taxonomy" id="74499"/>
    <lineage>
        <taxon>Eukaryota</taxon>
        <taxon>Fungi</taxon>
        <taxon>Dikarya</taxon>
        <taxon>Ascomycota</taxon>
        <taxon>Pezizomycotina</taxon>
        <taxon>Orbiliomycetes</taxon>
        <taxon>Orbiliales</taxon>
        <taxon>Orbiliaceae</taxon>
        <taxon>Drechslerella</taxon>
    </lineage>
</organism>
<reference evidence="2" key="1">
    <citation type="submission" date="2023-01" db="EMBL/GenBank/DDBJ databases">
        <title>The chitinases involved in constricting ring structure development in the nematode-trapping fungus Drechslerella dactyloides.</title>
        <authorList>
            <person name="Wang R."/>
            <person name="Zhang L."/>
            <person name="Tang P."/>
            <person name="Li S."/>
            <person name="Liang L."/>
        </authorList>
    </citation>
    <scope>NUCLEOTIDE SEQUENCE</scope>
    <source>
        <strain evidence="2">YMF1.00031</strain>
    </source>
</reference>
<accession>A0AAD6IZN1</accession>
<dbReference type="Proteomes" id="UP001221413">
    <property type="component" value="Unassembled WGS sequence"/>
</dbReference>
<name>A0AAD6IZN1_DREDA</name>
<evidence type="ECO:0000313" key="3">
    <source>
        <dbReference type="Proteomes" id="UP001221413"/>
    </source>
</evidence>
<comment type="caution">
    <text evidence="2">The sequence shown here is derived from an EMBL/GenBank/DDBJ whole genome shotgun (WGS) entry which is preliminary data.</text>
</comment>
<feature type="region of interest" description="Disordered" evidence="1">
    <location>
        <begin position="177"/>
        <end position="218"/>
    </location>
</feature>
<dbReference type="EMBL" id="JAQGDS010000003">
    <property type="protein sequence ID" value="KAJ6261719.1"/>
    <property type="molecule type" value="Genomic_DNA"/>
</dbReference>
<sequence>MGQTISASLGLGSPPDEDHPPDRIIVRDISGRGYFDPFYVDFDDPESLVRELKRYNIAGTANTSAYDHTAQDASVIIRKRGQQRGRLYLIGVDEMPTSIVRENEHVSISAVYDTKLPSTTNVIGTRHLEDQVYPHHSLNYWDYQNGSQPKEDPPEVEDLPAELEYYRNPWLRYGWVRPNFSPPPAEDDDTSSDNQPEQTAHSAEFNHPQDELDTYRTT</sequence>
<evidence type="ECO:0000313" key="2">
    <source>
        <dbReference type="EMBL" id="KAJ6261719.1"/>
    </source>
</evidence>
<proteinExistence type="predicted"/>
<feature type="compositionally biased region" description="Basic and acidic residues" evidence="1">
    <location>
        <begin position="207"/>
        <end position="218"/>
    </location>
</feature>